<protein>
    <submittedName>
        <fullName evidence="2">Uncharacterized protein</fullName>
    </submittedName>
</protein>
<comment type="caution">
    <text evidence="2">The sequence shown here is derived from an EMBL/GenBank/DDBJ whole genome shotgun (WGS) entry which is preliminary data.</text>
</comment>
<proteinExistence type="predicted"/>
<accession>A0ABS8D7M4</accession>
<sequence>MRYLKWLLITSSALTINSLHAEENGSEYLLKQNLPFSTLQTLKAPLNASAPKNQSALLLGAYVKLKQWSNALEVVNSSPGVITDNPDDSLKVITFLIDSDEIAAQRYLAQVMANEATLTVSQKQSAAQAQILLLIKMGQPDEAIREARRQVALGNPVPVDWILPAMVIAVQHKTDLNTLTSVLQELKAPAFYLAVANWRQGYVGDEVLKSVLTKEIESNQPVISLRKLDFYIWLAQTLQDDELQYKALVMKLNLANPLDEASKFAAIQALQQIGERQANKLMLLEGDKEAWLHELKDGASINAVWIKNTLLSKLVLDTKAQNVQGDEFALIMQGFEDKTILQWRLARMVAPNYSEWISNLSAASLVRLSKGISNTEASAAEKLLVLTTQVNVMPVEDRSAYLSIGMEANVGQGLITQIQRWIESDGGIGEKNIGFLKKSLSAIQRTSPDLMPSYWRLIQDKSSELLNDKVTPNVIEMAAMVDDWQTVIAMSGKLMAETGGHLPPNVATLYRLGLMRLGQSEELIQFDLLQQKMVVNKSKQNNVASITPKTKK</sequence>
<name>A0ABS8D7M4_9NEIS</name>
<evidence type="ECO:0000313" key="2">
    <source>
        <dbReference type="EMBL" id="MCB6183648.1"/>
    </source>
</evidence>
<keyword evidence="1" id="KW-0732">Signal</keyword>
<evidence type="ECO:0000313" key="3">
    <source>
        <dbReference type="Proteomes" id="UP001165395"/>
    </source>
</evidence>
<feature type="signal peptide" evidence="1">
    <location>
        <begin position="1"/>
        <end position="21"/>
    </location>
</feature>
<reference evidence="2" key="1">
    <citation type="submission" date="2021-10" db="EMBL/GenBank/DDBJ databases">
        <title>The complete genome sequence of Leeia sp. TBRC 13508.</title>
        <authorList>
            <person name="Charoenyingcharoen P."/>
            <person name="Yukphan P."/>
        </authorList>
    </citation>
    <scope>NUCLEOTIDE SEQUENCE</scope>
    <source>
        <strain evidence="2">TBRC 13508</strain>
    </source>
</reference>
<keyword evidence="3" id="KW-1185">Reference proteome</keyword>
<dbReference type="RefSeq" id="WP_227180427.1">
    <property type="nucleotide sequence ID" value="NZ_JAJBZT010000004.1"/>
</dbReference>
<organism evidence="2 3">
    <name type="scientific">Leeia speluncae</name>
    <dbReference type="NCBI Taxonomy" id="2884804"/>
    <lineage>
        <taxon>Bacteria</taxon>
        <taxon>Pseudomonadati</taxon>
        <taxon>Pseudomonadota</taxon>
        <taxon>Betaproteobacteria</taxon>
        <taxon>Neisseriales</taxon>
        <taxon>Leeiaceae</taxon>
        <taxon>Leeia</taxon>
    </lineage>
</organism>
<dbReference type="Proteomes" id="UP001165395">
    <property type="component" value="Unassembled WGS sequence"/>
</dbReference>
<evidence type="ECO:0000256" key="1">
    <source>
        <dbReference type="SAM" id="SignalP"/>
    </source>
</evidence>
<gene>
    <name evidence="2" type="ORF">LIN78_08810</name>
</gene>
<dbReference type="EMBL" id="JAJBZT010000004">
    <property type="protein sequence ID" value="MCB6183648.1"/>
    <property type="molecule type" value="Genomic_DNA"/>
</dbReference>
<feature type="chain" id="PRO_5046310459" evidence="1">
    <location>
        <begin position="22"/>
        <end position="552"/>
    </location>
</feature>